<dbReference type="RefSeq" id="WP_107143721.1">
    <property type="nucleotide sequence ID" value="NZ_CP028324.1"/>
</dbReference>
<dbReference type="KEGG" id="masz:C9I28_24140"/>
<dbReference type="InterPro" id="IPR029787">
    <property type="entry name" value="Nucleotide_cyclase"/>
</dbReference>
<dbReference type="Proteomes" id="UP000240505">
    <property type="component" value="Chromosome"/>
</dbReference>
<dbReference type="CDD" id="cd01949">
    <property type="entry name" value="GGDEF"/>
    <property type="match status" value="1"/>
</dbReference>
<dbReference type="Gene3D" id="3.30.70.270">
    <property type="match status" value="1"/>
</dbReference>
<dbReference type="CDD" id="cd12914">
    <property type="entry name" value="PDC1_DGC_like"/>
    <property type="match status" value="1"/>
</dbReference>
<dbReference type="PROSITE" id="PS50887">
    <property type="entry name" value="GGDEF"/>
    <property type="match status" value="1"/>
</dbReference>
<evidence type="ECO:0000256" key="1">
    <source>
        <dbReference type="ARBA" id="ARBA00012528"/>
    </source>
</evidence>
<evidence type="ECO:0000256" key="4">
    <source>
        <dbReference type="SAM" id="Phobius"/>
    </source>
</evidence>
<dbReference type="GO" id="GO:0043709">
    <property type="term" value="P:cell adhesion involved in single-species biofilm formation"/>
    <property type="evidence" value="ECO:0007669"/>
    <property type="project" value="TreeGrafter"/>
</dbReference>
<dbReference type="InterPro" id="IPR050469">
    <property type="entry name" value="Diguanylate_Cyclase"/>
</dbReference>
<dbReference type="Pfam" id="PF00990">
    <property type="entry name" value="GGDEF"/>
    <property type="match status" value="1"/>
</dbReference>
<feature type="transmembrane region" description="Helical" evidence="4">
    <location>
        <begin position="286"/>
        <end position="303"/>
    </location>
</feature>
<gene>
    <name evidence="6" type="ORF">C9I28_24140</name>
</gene>
<evidence type="ECO:0000313" key="6">
    <source>
        <dbReference type="EMBL" id="AVR98385.1"/>
    </source>
</evidence>
<dbReference type="InterPro" id="IPR054327">
    <property type="entry name" value="His-kinase-like_sensor"/>
</dbReference>
<reference evidence="6 7" key="1">
    <citation type="submission" date="2018-03" db="EMBL/GenBank/DDBJ databases">
        <title>Massilia armeniaca sp. nov., isolated from desert soil.</title>
        <authorList>
            <person name="Huang H."/>
            <person name="Ren M."/>
        </authorList>
    </citation>
    <scope>NUCLEOTIDE SEQUENCE [LARGE SCALE GENOMIC DNA]</scope>
    <source>
        <strain evidence="6 7">ZMN-3</strain>
    </source>
</reference>
<proteinExistence type="predicted"/>
<dbReference type="SMART" id="SM00267">
    <property type="entry name" value="GGDEF"/>
    <property type="match status" value="1"/>
</dbReference>
<dbReference type="InterPro" id="IPR000160">
    <property type="entry name" value="GGDEF_dom"/>
</dbReference>
<evidence type="ECO:0000256" key="2">
    <source>
        <dbReference type="ARBA" id="ARBA00034247"/>
    </source>
</evidence>
<accession>A0A2R4CFL2</accession>
<evidence type="ECO:0000256" key="3">
    <source>
        <dbReference type="SAM" id="Coils"/>
    </source>
</evidence>
<dbReference type="Pfam" id="PF22588">
    <property type="entry name" value="dCache_1_like"/>
    <property type="match status" value="1"/>
</dbReference>
<keyword evidence="4" id="KW-0472">Membrane</keyword>
<dbReference type="PANTHER" id="PTHR45138">
    <property type="entry name" value="REGULATORY COMPONENTS OF SENSORY TRANSDUCTION SYSTEM"/>
    <property type="match status" value="1"/>
</dbReference>
<dbReference type="SUPFAM" id="SSF55073">
    <property type="entry name" value="Nucleotide cyclase"/>
    <property type="match status" value="1"/>
</dbReference>
<feature type="transmembrane region" description="Helical" evidence="4">
    <location>
        <begin position="7"/>
        <end position="28"/>
    </location>
</feature>
<keyword evidence="4" id="KW-0812">Transmembrane</keyword>
<organism evidence="6 7">
    <name type="scientific">Pseudoduganella armeniaca</name>
    <dbReference type="NCBI Taxonomy" id="2072590"/>
    <lineage>
        <taxon>Bacteria</taxon>
        <taxon>Pseudomonadati</taxon>
        <taxon>Pseudomonadota</taxon>
        <taxon>Betaproteobacteria</taxon>
        <taxon>Burkholderiales</taxon>
        <taxon>Oxalobacteraceae</taxon>
        <taxon>Telluria group</taxon>
        <taxon>Pseudoduganella</taxon>
    </lineage>
</organism>
<dbReference type="OrthoDB" id="9813903at2"/>
<feature type="domain" description="GGDEF" evidence="5">
    <location>
        <begin position="368"/>
        <end position="506"/>
    </location>
</feature>
<dbReference type="GO" id="GO:0052621">
    <property type="term" value="F:diguanylate cyclase activity"/>
    <property type="evidence" value="ECO:0007669"/>
    <property type="project" value="UniProtKB-EC"/>
</dbReference>
<keyword evidence="4" id="KW-1133">Transmembrane helix</keyword>
<dbReference type="GO" id="GO:1902201">
    <property type="term" value="P:negative regulation of bacterial-type flagellum-dependent cell motility"/>
    <property type="evidence" value="ECO:0007669"/>
    <property type="project" value="TreeGrafter"/>
</dbReference>
<protein>
    <recommendedName>
        <fullName evidence="1">diguanylate cyclase</fullName>
        <ecNumber evidence="1">2.7.7.65</ecNumber>
    </recommendedName>
</protein>
<dbReference type="CDD" id="cd12915">
    <property type="entry name" value="PDC2_DGC_like"/>
    <property type="match status" value="1"/>
</dbReference>
<name>A0A2R4CFL2_9BURK</name>
<evidence type="ECO:0000313" key="7">
    <source>
        <dbReference type="Proteomes" id="UP000240505"/>
    </source>
</evidence>
<dbReference type="GO" id="GO:0005886">
    <property type="term" value="C:plasma membrane"/>
    <property type="evidence" value="ECO:0007669"/>
    <property type="project" value="TreeGrafter"/>
</dbReference>
<dbReference type="EMBL" id="CP028324">
    <property type="protein sequence ID" value="AVR98385.1"/>
    <property type="molecule type" value="Genomic_DNA"/>
</dbReference>
<dbReference type="NCBIfam" id="TIGR00254">
    <property type="entry name" value="GGDEF"/>
    <property type="match status" value="1"/>
</dbReference>
<dbReference type="EC" id="2.7.7.65" evidence="1"/>
<dbReference type="InterPro" id="IPR043128">
    <property type="entry name" value="Rev_trsase/Diguanyl_cyclase"/>
</dbReference>
<feature type="coiled-coil region" evidence="3">
    <location>
        <begin position="313"/>
        <end position="340"/>
    </location>
</feature>
<keyword evidence="7" id="KW-1185">Reference proteome</keyword>
<dbReference type="PANTHER" id="PTHR45138:SF9">
    <property type="entry name" value="DIGUANYLATE CYCLASE DGCM-RELATED"/>
    <property type="match status" value="1"/>
</dbReference>
<dbReference type="Gene3D" id="3.30.450.20">
    <property type="entry name" value="PAS domain"/>
    <property type="match status" value="2"/>
</dbReference>
<keyword evidence="3" id="KW-0175">Coiled coil</keyword>
<dbReference type="FunFam" id="3.30.70.270:FF:000001">
    <property type="entry name" value="Diguanylate cyclase domain protein"/>
    <property type="match status" value="1"/>
</dbReference>
<dbReference type="AlphaFoldDB" id="A0A2R4CFL2"/>
<comment type="catalytic activity">
    <reaction evidence="2">
        <text>2 GTP = 3',3'-c-di-GMP + 2 diphosphate</text>
        <dbReference type="Rhea" id="RHEA:24898"/>
        <dbReference type="ChEBI" id="CHEBI:33019"/>
        <dbReference type="ChEBI" id="CHEBI:37565"/>
        <dbReference type="ChEBI" id="CHEBI:58805"/>
        <dbReference type="EC" id="2.7.7.65"/>
    </reaction>
</comment>
<evidence type="ECO:0000259" key="5">
    <source>
        <dbReference type="PROSITE" id="PS50887"/>
    </source>
</evidence>
<sequence length="516" mass="57027">MLKRLPITFWATVFVTLVCVSLVGLDFWRSWNARAVLLEQTERSATNLARAMSQHADDTIKSADTSLNDLEERIETDGMGPDRVDRLHRVMQDQVRALPQLDGLYAYDASGRWIVNSLAGFDPKANNADREYFRFHREHRDEGPHIGLPVVSRSSGKWVIPVSRRIDLPDGRFGGVVLATIDIDYFRRFYASFDIGINGAVALLSNQGVMLVRRPFRAQGIGASIVDTPLYRAYAHAATTGIGMFRSTQDGELRLNSYRPLQHYPLFVTAALSKEEALAHWRRDTLLHSLGVLLLAGLLALFGQRLIAQMRRRLEVERELRDARDALAGLNATLEKMALQDGLTGLANRRQLDVSLANEFSRAVRQGSSLALALIDVDHFKRFNDRYGHGAGDECLRAVSQAIRQQTPRRPGDLAARYGGEELAILLPNTDLAGAHAVAERMRDAVEVLQIAHEDSPAGIVTISAGVAVLVPRRGVDNITNLLDAADRALYAAKLAGRNRVAAGEPPDPSRPLSQP</sequence>